<evidence type="ECO:0000313" key="1">
    <source>
        <dbReference type="EMBL" id="TGU74586.1"/>
    </source>
</evidence>
<evidence type="ECO:0000313" key="2">
    <source>
        <dbReference type="Proteomes" id="UP000306416"/>
    </source>
</evidence>
<dbReference type="Proteomes" id="UP000306416">
    <property type="component" value="Unassembled WGS sequence"/>
</dbReference>
<dbReference type="AlphaFoldDB" id="A0A4S1CMV1"/>
<accession>A0A4S1CMV1</accession>
<name>A0A4S1CMV1_9BACT</name>
<protein>
    <submittedName>
        <fullName evidence="1">Uncharacterized protein</fullName>
    </submittedName>
</protein>
<dbReference type="EMBL" id="SRSC01000001">
    <property type="protein sequence ID" value="TGU74586.1"/>
    <property type="molecule type" value="Genomic_DNA"/>
</dbReference>
<organism evidence="1 2">
    <name type="scientific">Geomonas terrae</name>
    <dbReference type="NCBI Taxonomy" id="2562681"/>
    <lineage>
        <taxon>Bacteria</taxon>
        <taxon>Pseudomonadati</taxon>
        <taxon>Thermodesulfobacteriota</taxon>
        <taxon>Desulfuromonadia</taxon>
        <taxon>Geobacterales</taxon>
        <taxon>Geobacteraceae</taxon>
        <taxon>Geomonas</taxon>
    </lineage>
</organism>
<proteinExistence type="predicted"/>
<reference evidence="1 2" key="1">
    <citation type="submission" date="2019-04" db="EMBL/GenBank/DDBJ databases">
        <title>Geobacter oryzae sp. nov., ferric-reducing bacteria isolated from paddy soil.</title>
        <authorList>
            <person name="Xu Z."/>
            <person name="Masuda Y."/>
            <person name="Itoh H."/>
            <person name="Senoo K."/>
        </authorList>
    </citation>
    <scope>NUCLEOTIDE SEQUENCE [LARGE SCALE GENOMIC DNA]</scope>
    <source>
        <strain evidence="1 2">Red111</strain>
    </source>
</reference>
<sequence>MDTVPTSEELVASFHEGTLALEMARRFGLTDKANLEVVEGRCAALHNAGTIDLLQLIEGDSLLGLEGHHFFSASNFYCHIIPELETTPARMMACINALVARGGKDLAANQPNAAFRAWCEKMPERACSVIAAARAGDQLAVHHLTFALEATKAFAEAREIALEYCDERRLSAITALGRIDDKDDASRAATLAVFSELTESKPDDKQRAMMLNATAAILERGTDVAPSEAIALITRLVEGAGTFTMQQSAYILSAYPKALIPEIVECLLKGLAHLQPASEAVINDLDLGLQSLLEHGYDDAPINYVTDLLSREDNHLQLDELQSFMNTLLSGPKERLSRAVVKWLLLGTRSLCNGLLNSLKTGGMAGPVLEIRSGDLAITSAAQIFLCRKAIGWFFFKPITAASIVVSVLRVCEEETAVQVQKLLTDPLLINYVGVRDYLGNLTAEDAAKSRVDNCLTENDRYLAAIQDLPLIKELGPSEHKRSIQRLRTFDQMRDAQKAAESQSPLLSMIKRSVLLYGNRSLSFLNDGSDTLRPFEMDLKPYSISFEMPRMDIVDPVGLDYTIRVFRGERLSS</sequence>
<keyword evidence="2" id="KW-1185">Reference proteome</keyword>
<dbReference type="RefSeq" id="WP_135868914.1">
    <property type="nucleotide sequence ID" value="NZ_SRSC01000001.1"/>
</dbReference>
<gene>
    <name evidence="1" type="ORF">E4633_03735</name>
</gene>
<comment type="caution">
    <text evidence="1">The sequence shown here is derived from an EMBL/GenBank/DDBJ whole genome shotgun (WGS) entry which is preliminary data.</text>
</comment>